<dbReference type="Pfam" id="PF13236">
    <property type="entry name" value="CLU"/>
    <property type="match status" value="1"/>
</dbReference>
<dbReference type="Gene3D" id="3.30.2280.10">
    <property type="entry name" value="Hypothetical protein (hspc210)"/>
    <property type="match status" value="1"/>
</dbReference>
<dbReference type="EMBL" id="MU001685">
    <property type="protein sequence ID" value="KAF2455805.1"/>
    <property type="molecule type" value="Genomic_DNA"/>
</dbReference>
<dbReference type="InterPro" id="IPR011990">
    <property type="entry name" value="TPR-like_helical_dom_sf"/>
</dbReference>
<gene>
    <name evidence="5" type="ORF">BDY21DRAFT_365051</name>
</gene>
<proteinExistence type="predicted"/>
<keyword evidence="1" id="KW-0963">Cytoplasm</keyword>
<evidence type="ECO:0000313" key="6">
    <source>
        <dbReference type="Proteomes" id="UP000799766"/>
    </source>
</evidence>
<dbReference type="Gene3D" id="1.25.40.10">
    <property type="entry name" value="Tetratricopeptide repeat domain"/>
    <property type="match status" value="2"/>
</dbReference>
<feature type="region of interest" description="Disordered" evidence="3">
    <location>
        <begin position="671"/>
        <end position="716"/>
    </location>
</feature>
<dbReference type="GO" id="GO:0003729">
    <property type="term" value="F:mRNA binding"/>
    <property type="evidence" value="ECO:0007669"/>
    <property type="project" value="TreeGrafter"/>
</dbReference>
<dbReference type="InterPro" id="IPR027523">
    <property type="entry name" value="CLU_prot"/>
</dbReference>
<dbReference type="InterPro" id="IPR033646">
    <property type="entry name" value="CLU-central"/>
</dbReference>
<dbReference type="InterPro" id="IPR023231">
    <property type="entry name" value="GSKIP_dom_sf"/>
</dbReference>
<dbReference type="OrthoDB" id="1414216at2759"/>
<feature type="domain" description="Clu" evidence="4">
    <location>
        <begin position="346"/>
        <end position="595"/>
    </location>
</feature>
<feature type="region of interest" description="Disordered" evidence="3">
    <location>
        <begin position="330"/>
        <end position="349"/>
    </location>
</feature>
<evidence type="ECO:0000259" key="4">
    <source>
        <dbReference type="PROSITE" id="PS51823"/>
    </source>
</evidence>
<feature type="region of interest" description="Disordered" evidence="3">
    <location>
        <begin position="1378"/>
        <end position="1397"/>
    </location>
</feature>
<dbReference type="CDD" id="cd15466">
    <property type="entry name" value="CLU-central"/>
    <property type="match status" value="1"/>
</dbReference>
<dbReference type="GO" id="GO:0048312">
    <property type="term" value="P:intracellular distribution of mitochondria"/>
    <property type="evidence" value="ECO:0007669"/>
    <property type="project" value="TreeGrafter"/>
</dbReference>
<dbReference type="PROSITE" id="PS51823">
    <property type="entry name" value="CLU"/>
    <property type="match status" value="1"/>
</dbReference>
<feature type="compositionally biased region" description="Basic and acidic residues" evidence="3">
    <location>
        <begin position="671"/>
        <end position="686"/>
    </location>
</feature>
<sequence>MASESKNDAPTPTLDAVENTIPKENGDVREDTASEDGAEQHTENVWQLEVKLPHEPYETQIMASPQEQVQDIRQSLVELPHTFQYSCFHLEHSGTPMNDFVDLGEVPGIGPDSVLTLVEDPYTEKEARLHVMRLRELLGASTSRITAGGSATDSVHGIGAGVGLYDQVTPEVPADKPNGQPNGILKSSKPELDVSLDTDASGSVKTVLPRPADPAPKTVKSIAVSAWNPPPAHLRAVGHLLYLALTTLESETFQITAHVSGFYVNRCSANKFDPAPKQSPKNLHAHSLLSLVAKLSPGFDAAFRALQAYNSRKEPLSTFALTNATPPSPWAVPPVSSTSQQGASTGAHQPDIVRSQEAYLLAGADSNETLRDWNEEFQTTRELPKEPVHERVFRERLTSKLFADFCEAAARGAALVARGEVQPLNPNEPRDGQIFVYNNIFFSFGADGVGTFAGEGGDEAARVAVGKDVVGVRAVNQLDVKGLHTPGTVVVDYLGVRVVGQSIVPGIFKQRDAGEQQIDYGAVEGKDVVADNEKFVEPFREVSKRCKVKAHPVWDKEGKRHDLESSVETKGLLGTDGRKYALDLYRLTPLDVAWLEAYWADPPAKEEDKEGEKDEEGEKKAEKRPELEKPREKNYPHRLAVLRQELVNEYHKVKLREFITDPENLALGRKAREEADEKALEEEKPNGEMNGEEASKEVAKKDDDKDDEKDDEASKRAKDEAALLRLVEEDKIPREKAFVDLNPDVFSGQTPQTDEEKAALAKDEEEVRHACTFLMEKIIPRLASDLREGDASFPIDGQALTSLMHKRGVNVRYLGRLAQLAAEAGDDARTQAVKRLAVREMVARAFKHVANAHLRNVPQPLAPAAAAHLLNCFLGERLNGAPAPEADGALKELYGKGDAGYDFEKETPKSLREEVVRQVHMRFRFEIPDGESLVQSGLEMQMLREACLKVGLQIVGREYTFEKAGTSAAEGSDSELKVPESNGTGAGQTGSKGKKKKGGERSPIRNAGVQQTVTFHPEDVVTFVPVIKDSAPKSSLAEEALDGGRMAIAGDAHDLGHELLLESLSLHEQIYGLLHPEVARVYLTLSTLYFSLQEKPLAVELARKSAIVHERTLGLDHAETAFAYLNLAICEHWAAAGNADSNRGGIEESKDALLPAAFSHLRHALELTKLAYGPDHPDQATTLNNGALMLQSMRAYGPSRIWFEAALGQCERLAPPRPADSLPADFKVPDGAPPGRYTFHAAALLFQLSQALALERDHRGAVRAMRESYNTFKALLGPEDRNTRDAEEWLEKLTQSAVSVARQAKAEVAMLAQAGREGRIRRVQFATPGGAGGVAAAVGKEESGAKKGAGGGKLGMGAADTRKIEELVKYIEGADAGKTGKKAGTAATANPKRRGVR</sequence>
<dbReference type="PANTHER" id="PTHR12601">
    <property type="entry name" value="EUKARYOTIC TRANSLATION INITIATION FACTOR 3 SUBUNIT EIF-3"/>
    <property type="match status" value="1"/>
</dbReference>
<feature type="compositionally biased region" description="Basic and acidic residues" evidence="3">
    <location>
        <begin position="24"/>
        <end position="42"/>
    </location>
</feature>
<organism evidence="5 6">
    <name type="scientific">Lineolata rhizophorae</name>
    <dbReference type="NCBI Taxonomy" id="578093"/>
    <lineage>
        <taxon>Eukaryota</taxon>
        <taxon>Fungi</taxon>
        <taxon>Dikarya</taxon>
        <taxon>Ascomycota</taxon>
        <taxon>Pezizomycotina</taxon>
        <taxon>Dothideomycetes</taxon>
        <taxon>Dothideomycetes incertae sedis</taxon>
        <taxon>Lineolatales</taxon>
        <taxon>Lineolataceae</taxon>
        <taxon>Lineolata</taxon>
    </lineage>
</organism>
<feature type="region of interest" description="Disordered" evidence="3">
    <location>
        <begin position="1"/>
        <end position="42"/>
    </location>
</feature>
<evidence type="ECO:0000256" key="1">
    <source>
        <dbReference type="ARBA" id="ARBA00022490"/>
    </source>
</evidence>
<dbReference type="Pfam" id="PF12807">
    <property type="entry name" value="eIF3_p135"/>
    <property type="match status" value="1"/>
</dbReference>
<keyword evidence="6" id="KW-1185">Reference proteome</keyword>
<dbReference type="SUPFAM" id="SSF103107">
    <property type="entry name" value="Hypothetical protein c14orf129, hspc210"/>
    <property type="match status" value="1"/>
</dbReference>
<dbReference type="Proteomes" id="UP000799766">
    <property type="component" value="Unassembled WGS sequence"/>
</dbReference>
<dbReference type="Pfam" id="PF15044">
    <property type="entry name" value="CLU_N"/>
    <property type="match status" value="1"/>
</dbReference>
<accession>A0A6A6NVJ2</accession>
<feature type="region of interest" description="Disordered" evidence="3">
    <location>
        <begin position="965"/>
        <end position="1010"/>
    </location>
</feature>
<name>A0A6A6NVJ2_9PEZI</name>
<dbReference type="PANTHER" id="PTHR12601:SF6">
    <property type="entry name" value="CLUSTERED MITOCHONDRIA PROTEIN HOMOLOG"/>
    <property type="match status" value="1"/>
</dbReference>
<feature type="compositionally biased region" description="Basic and acidic residues" evidence="3">
    <location>
        <begin position="604"/>
        <end position="635"/>
    </location>
</feature>
<evidence type="ECO:0000313" key="5">
    <source>
        <dbReference type="EMBL" id="KAF2455805.1"/>
    </source>
</evidence>
<feature type="compositionally biased region" description="Basic and acidic residues" evidence="3">
    <location>
        <begin position="693"/>
        <end position="703"/>
    </location>
</feature>
<keyword evidence="2" id="KW-0802">TPR repeat</keyword>
<dbReference type="InterPro" id="IPR028275">
    <property type="entry name" value="CLU_N"/>
</dbReference>
<evidence type="ECO:0000256" key="3">
    <source>
        <dbReference type="SAM" id="MobiDB-lite"/>
    </source>
</evidence>
<dbReference type="FunFam" id="3.30.2280.10:FF:000002">
    <property type="entry name" value="Clustered mitochondria protein homolog"/>
    <property type="match status" value="1"/>
</dbReference>
<evidence type="ECO:0000256" key="2">
    <source>
        <dbReference type="ARBA" id="ARBA00022803"/>
    </source>
</evidence>
<dbReference type="InterPro" id="IPR025697">
    <property type="entry name" value="CLU_dom"/>
</dbReference>
<dbReference type="Pfam" id="PF13374">
    <property type="entry name" value="TPR_10"/>
    <property type="match status" value="2"/>
</dbReference>
<protein>
    <submittedName>
        <fullName evidence="5">Clustered mitochondria-domain-containing protein</fullName>
    </submittedName>
</protein>
<reference evidence="5" key="1">
    <citation type="journal article" date="2020" name="Stud. Mycol.">
        <title>101 Dothideomycetes genomes: a test case for predicting lifestyles and emergence of pathogens.</title>
        <authorList>
            <person name="Haridas S."/>
            <person name="Albert R."/>
            <person name="Binder M."/>
            <person name="Bloem J."/>
            <person name="Labutti K."/>
            <person name="Salamov A."/>
            <person name="Andreopoulos B."/>
            <person name="Baker S."/>
            <person name="Barry K."/>
            <person name="Bills G."/>
            <person name="Bluhm B."/>
            <person name="Cannon C."/>
            <person name="Castanera R."/>
            <person name="Culley D."/>
            <person name="Daum C."/>
            <person name="Ezra D."/>
            <person name="Gonzalez J."/>
            <person name="Henrissat B."/>
            <person name="Kuo A."/>
            <person name="Liang C."/>
            <person name="Lipzen A."/>
            <person name="Lutzoni F."/>
            <person name="Magnuson J."/>
            <person name="Mondo S."/>
            <person name="Nolan M."/>
            <person name="Ohm R."/>
            <person name="Pangilinan J."/>
            <person name="Park H.-J."/>
            <person name="Ramirez L."/>
            <person name="Alfaro M."/>
            <person name="Sun H."/>
            <person name="Tritt A."/>
            <person name="Yoshinaga Y."/>
            <person name="Zwiers L.-H."/>
            <person name="Turgeon B."/>
            <person name="Goodwin S."/>
            <person name="Spatafora J."/>
            <person name="Crous P."/>
            <person name="Grigoriev I."/>
        </authorList>
    </citation>
    <scope>NUCLEOTIDE SEQUENCE</scope>
    <source>
        <strain evidence="5">ATCC 16933</strain>
    </source>
</reference>
<dbReference type="GO" id="GO:0005737">
    <property type="term" value="C:cytoplasm"/>
    <property type="evidence" value="ECO:0007669"/>
    <property type="project" value="TreeGrafter"/>
</dbReference>
<feature type="region of interest" description="Disordered" evidence="3">
    <location>
        <begin position="604"/>
        <end position="636"/>
    </location>
</feature>